<feature type="compositionally biased region" description="Polar residues" evidence="1">
    <location>
        <begin position="195"/>
        <end position="215"/>
    </location>
</feature>
<accession>A0A4C1XU89</accession>
<evidence type="ECO:0000313" key="3">
    <source>
        <dbReference type="Proteomes" id="UP000299102"/>
    </source>
</evidence>
<comment type="caution">
    <text evidence="2">The sequence shown here is derived from an EMBL/GenBank/DDBJ whole genome shotgun (WGS) entry which is preliminary data.</text>
</comment>
<name>A0A4C1XU89_EUMVA</name>
<proteinExistence type="predicted"/>
<organism evidence="2 3">
    <name type="scientific">Eumeta variegata</name>
    <name type="common">Bagworm moth</name>
    <name type="synonym">Eumeta japonica</name>
    <dbReference type="NCBI Taxonomy" id="151549"/>
    <lineage>
        <taxon>Eukaryota</taxon>
        <taxon>Metazoa</taxon>
        <taxon>Ecdysozoa</taxon>
        <taxon>Arthropoda</taxon>
        <taxon>Hexapoda</taxon>
        <taxon>Insecta</taxon>
        <taxon>Pterygota</taxon>
        <taxon>Neoptera</taxon>
        <taxon>Endopterygota</taxon>
        <taxon>Lepidoptera</taxon>
        <taxon>Glossata</taxon>
        <taxon>Ditrysia</taxon>
        <taxon>Tineoidea</taxon>
        <taxon>Psychidae</taxon>
        <taxon>Oiketicinae</taxon>
        <taxon>Eumeta</taxon>
    </lineage>
</organism>
<evidence type="ECO:0000313" key="2">
    <source>
        <dbReference type="EMBL" id="GBP65759.1"/>
    </source>
</evidence>
<feature type="region of interest" description="Disordered" evidence="1">
    <location>
        <begin position="59"/>
        <end position="88"/>
    </location>
</feature>
<dbReference type="AlphaFoldDB" id="A0A4C1XU89"/>
<protein>
    <submittedName>
        <fullName evidence="2">Uncharacterized protein</fullName>
    </submittedName>
</protein>
<feature type="region of interest" description="Disordered" evidence="1">
    <location>
        <begin position="172"/>
        <end position="217"/>
    </location>
</feature>
<dbReference type="EMBL" id="BGZK01000938">
    <property type="protein sequence ID" value="GBP65759.1"/>
    <property type="molecule type" value="Genomic_DNA"/>
</dbReference>
<feature type="compositionally biased region" description="Polar residues" evidence="1">
    <location>
        <begin position="75"/>
        <end position="88"/>
    </location>
</feature>
<feature type="compositionally biased region" description="Basic and acidic residues" evidence="1">
    <location>
        <begin position="172"/>
        <end position="185"/>
    </location>
</feature>
<dbReference type="Proteomes" id="UP000299102">
    <property type="component" value="Unassembled WGS sequence"/>
</dbReference>
<evidence type="ECO:0000256" key="1">
    <source>
        <dbReference type="SAM" id="MobiDB-lite"/>
    </source>
</evidence>
<sequence>MDSKTSRGDSISGRDSYFSFNDGLLEDDGFFSDVPLTGTLSKSLIALNEYVKTNLIHDENGSDQKSDSAFFSKECSPNGSDSISSANSIEKRIPTNKIESVTTVESDCESDSEVLSVNHEKSLLKNNSDEGEHIDSDDIKLIIQRIESESKGNCGVFKDNCEVRLEHIDVVDNSSDHGRDHHNDQNTEAVYDNAESLSTKSTPTVERSTAASKSLSDLKDVGDVRTEADVRERDAADDGRPRVRPRMKLLGAGNLEHRHTVHDFSAWGNRTTVCPEVYAPLPFMSRSERFGGSRRAPAESRRRRPSAVVADVADGGACGAFALVSVLATTWGY</sequence>
<reference evidence="2 3" key="1">
    <citation type="journal article" date="2019" name="Commun. Biol.">
        <title>The bagworm genome reveals a unique fibroin gene that provides high tensile strength.</title>
        <authorList>
            <person name="Kono N."/>
            <person name="Nakamura H."/>
            <person name="Ohtoshi R."/>
            <person name="Tomita M."/>
            <person name="Numata K."/>
            <person name="Arakawa K."/>
        </authorList>
    </citation>
    <scope>NUCLEOTIDE SEQUENCE [LARGE SCALE GENOMIC DNA]</scope>
</reference>
<gene>
    <name evidence="2" type="ORF">EVAR_44404_1</name>
</gene>
<dbReference type="OrthoDB" id="19092at2759"/>
<keyword evidence="3" id="KW-1185">Reference proteome</keyword>